<name>A0ABY2QIZ5_9SPHN</name>
<reference evidence="1 2" key="1">
    <citation type="submission" date="2019-04" db="EMBL/GenBank/DDBJ databases">
        <title>Microbes associate with the intestines of laboratory mice.</title>
        <authorList>
            <person name="Navarre W."/>
            <person name="Wong E."/>
            <person name="Huang K.C."/>
            <person name="Tropini C."/>
            <person name="Ng K."/>
            <person name="Yu B."/>
        </authorList>
    </citation>
    <scope>NUCLEOTIDE SEQUENCE [LARGE SCALE GENOMIC DNA]</scope>
    <source>
        <strain evidence="1 2">NM83_B4-11</strain>
    </source>
</reference>
<organism evidence="1 2">
    <name type="scientific">Sphingomonas olei</name>
    <dbReference type="NCBI Taxonomy" id="1886787"/>
    <lineage>
        <taxon>Bacteria</taxon>
        <taxon>Pseudomonadati</taxon>
        <taxon>Pseudomonadota</taxon>
        <taxon>Alphaproteobacteria</taxon>
        <taxon>Sphingomonadales</taxon>
        <taxon>Sphingomonadaceae</taxon>
        <taxon>Sphingomonas</taxon>
    </lineage>
</organism>
<dbReference type="RefSeq" id="WP_136451134.1">
    <property type="nucleotide sequence ID" value="NZ_SSTI01000004.1"/>
</dbReference>
<comment type="caution">
    <text evidence="1">The sequence shown here is derived from an EMBL/GenBank/DDBJ whole genome shotgun (WGS) entry which is preliminary data.</text>
</comment>
<dbReference type="InterPro" id="IPR008767">
    <property type="entry name" value="Phage_SPP1_head-tail_adaptor"/>
</dbReference>
<gene>
    <name evidence="1" type="ORF">E5988_06295</name>
</gene>
<evidence type="ECO:0000313" key="1">
    <source>
        <dbReference type="EMBL" id="THG40438.1"/>
    </source>
</evidence>
<dbReference type="Proteomes" id="UP000308038">
    <property type="component" value="Unassembled WGS sequence"/>
</dbReference>
<accession>A0ABY2QIZ5</accession>
<proteinExistence type="predicted"/>
<dbReference type="EMBL" id="SSTI01000004">
    <property type="protein sequence ID" value="THG40438.1"/>
    <property type="molecule type" value="Genomic_DNA"/>
</dbReference>
<dbReference type="InterPro" id="IPR038666">
    <property type="entry name" value="SSP1_head-tail_sf"/>
</dbReference>
<protein>
    <submittedName>
        <fullName evidence="1">Head-tail adaptor protein</fullName>
    </submittedName>
</protein>
<evidence type="ECO:0000313" key="2">
    <source>
        <dbReference type="Proteomes" id="UP000308038"/>
    </source>
</evidence>
<dbReference type="Pfam" id="PF05521">
    <property type="entry name" value="Phage_HCP"/>
    <property type="match status" value="1"/>
</dbReference>
<dbReference type="Gene3D" id="2.40.10.270">
    <property type="entry name" value="Bacteriophage SPP1 head-tail adaptor protein"/>
    <property type="match status" value="1"/>
</dbReference>
<keyword evidence="2" id="KW-1185">Reference proteome</keyword>
<sequence length="116" mass="12892">MIVVRPSELDHEVRLERPSADEGFDGAGVGEWVLVDTIWIGLRDQLPSRSEKADSGITTATRRARVRMYWRDDVTPDMRLVLGTRIMQIVSGPAELGRRGGLELMVEDYSPAGNPA</sequence>